<gene>
    <name evidence="8" type="ORF">Z968_03815</name>
</gene>
<comment type="subcellular location">
    <subcellularLocation>
        <location evidence="1 4">Bacterial flagellum basal body</location>
    </subcellularLocation>
</comment>
<organism evidence="8 9">
    <name type="scientific">Clostridium novyi A str. 4552</name>
    <dbReference type="NCBI Taxonomy" id="1444289"/>
    <lineage>
        <taxon>Bacteria</taxon>
        <taxon>Bacillati</taxon>
        <taxon>Bacillota</taxon>
        <taxon>Clostridia</taxon>
        <taxon>Eubacteriales</taxon>
        <taxon>Clostridiaceae</taxon>
        <taxon>Clostridium</taxon>
    </lineage>
</organism>
<dbReference type="GO" id="GO:0009424">
    <property type="term" value="C:bacterial-type flagellum hook"/>
    <property type="evidence" value="ECO:0007669"/>
    <property type="project" value="TreeGrafter"/>
</dbReference>
<dbReference type="PROSITE" id="PS00588">
    <property type="entry name" value="FLAGELLA_BB_ROD"/>
    <property type="match status" value="1"/>
</dbReference>
<dbReference type="GO" id="GO:0009425">
    <property type="term" value="C:bacterial-type flagellum basal body"/>
    <property type="evidence" value="ECO:0007669"/>
    <property type="project" value="UniProtKB-SubCell"/>
</dbReference>
<evidence type="ECO:0000256" key="1">
    <source>
        <dbReference type="ARBA" id="ARBA00004117"/>
    </source>
</evidence>
<keyword evidence="8" id="KW-0966">Cell projection</keyword>
<evidence type="ECO:0000259" key="6">
    <source>
        <dbReference type="Pfam" id="PF06429"/>
    </source>
</evidence>
<dbReference type="Proteomes" id="UP000030012">
    <property type="component" value="Unassembled WGS sequence"/>
</dbReference>
<sequence length="496" mass="53215">MLRSMYAGISGMKVNQTKLDVTGNNIANVSTTGFKSSRVRFKDMLSQNMGEAVGPGRNQGGVNGKQVGLGVQVAGIDTVMSQGMMQPTSRNLDVAMDGTGYFIVAKGALPESNAGGIAVSESDHTMSGGAFQVNYTRDGSFTLDHQGNLLTSDGYRVMGYAINEMDEKGAPRGEISIDYSKNGATNFVNADGKYGLKASNTIVPLRIPDSVHVKATQIADDADSKVEMDFTGTGATDKITTKPKVSTDGARFEGESNLDLKIKFIVDDPTAGTYKPVLLVNGEQLLDDKGVPVKDIPGDIKQETLENHIKGKNGWEKEKDPAKGKLEQQAKDQAKKMIGKTTVKIEAPVVEDTEDKTKFSWSFTLQSECDKKLRSFAIEKDGLVKGVLDDGTVTALGQIAIASFKNQEGLKKEGKNLFSNTANSGVPTVRSGLGTAKNLDNADGYGEMLQGMLEMSNVDLAEQFTDMIVTTRAFQASGKMISTGDEILQDIINLKR</sequence>
<dbReference type="Pfam" id="PF06429">
    <property type="entry name" value="Flg_bbr_C"/>
    <property type="match status" value="1"/>
</dbReference>
<feature type="domain" description="Flagellar basal body rod protein N-terminal" evidence="5">
    <location>
        <begin position="5"/>
        <end position="35"/>
    </location>
</feature>
<dbReference type="Pfam" id="PF00460">
    <property type="entry name" value="Flg_bb_rod"/>
    <property type="match status" value="1"/>
</dbReference>
<dbReference type="NCBIfam" id="TIGR03506">
    <property type="entry name" value="FlgEFG_subfam"/>
    <property type="match status" value="1"/>
</dbReference>
<evidence type="ECO:0000313" key="8">
    <source>
        <dbReference type="EMBL" id="KGM97403.1"/>
    </source>
</evidence>
<dbReference type="InterPro" id="IPR037925">
    <property type="entry name" value="FlgE/F/G-like"/>
</dbReference>
<comment type="caution">
    <text evidence="8">The sequence shown here is derived from an EMBL/GenBank/DDBJ whole genome shotgun (WGS) entry which is preliminary data.</text>
</comment>
<evidence type="ECO:0000256" key="3">
    <source>
        <dbReference type="ARBA" id="ARBA00023143"/>
    </source>
</evidence>
<feature type="domain" description="Flagellar basal-body/hook protein C-terminal" evidence="6">
    <location>
        <begin position="450"/>
        <end position="494"/>
    </location>
</feature>
<accession>A0A0A0IA17</accession>
<dbReference type="Pfam" id="PF22692">
    <property type="entry name" value="LlgE_F_G_D1"/>
    <property type="match status" value="1"/>
</dbReference>
<dbReference type="GO" id="GO:0005829">
    <property type="term" value="C:cytosol"/>
    <property type="evidence" value="ECO:0007669"/>
    <property type="project" value="TreeGrafter"/>
</dbReference>
<comment type="similarity">
    <text evidence="2 4">Belongs to the flagella basal body rod proteins family.</text>
</comment>
<dbReference type="InterPro" id="IPR020013">
    <property type="entry name" value="Flagellar_FlgE/F/G"/>
</dbReference>
<evidence type="ECO:0000256" key="4">
    <source>
        <dbReference type="RuleBase" id="RU362116"/>
    </source>
</evidence>
<keyword evidence="8" id="KW-0282">Flagellum</keyword>
<dbReference type="AlphaFoldDB" id="A0A0A0IA17"/>
<evidence type="ECO:0000259" key="7">
    <source>
        <dbReference type="Pfam" id="PF22692"/>
    </source>
</evidence>
<dbReference type="InterPro" id="IPR001444">
    <property type="entry name" value="Flag_bb_rod_N"/>
</dbReference>
<dbReference type="PANTHER" id="PTHR30435">
    <property type="entry name" value="FLAGELLAR PROTEIN"/>
    <property type="match status" value="1"/>
</dbReference>
<reference evidence="8 9" key="1">
    <citation type="submission" date="2014-01" db="EMBL/GenBank/DDBJ databases">
        <title>Plasmidome dynamics in the species complex Clostridium novyi sensu lato converts strains of independent lineages into distinctly different pathogens.</title>
        <authorList>
            <person name="Skarin H."/>
            <person name="Segerman B."/>
        </authorList>
    </citation>
    <scope>NUCLEOTIDE SEQUENCE [LARGE SCALE GENOMIC DNA]</scope>
    <source>
        <strain evidence="8 9">4552</strain>
    </source>
</reference>
<keyword evidence="3 4" id="KW-0975">Bacterial flagellum</keyword>
<dbReference type="RefSeq" id="WP_039253512.1">
    <property type="nucleotide sequence ID" value="NZ_JENJ01000011.1"/>
</dbReference>
<dbReference type="PANTHER" id="PTHR30435:SF1">
    <property type="entry name" value="FLAGELLAR HOOK PROTEIN FLGE"/>
    <property type="match status" value="1"/>
</dbReference>
<dbReference type="EMBL" id="JENJ01000011">
    <property type="protein sequence ID" value="KGM97403.1"/>
    <property type="molecule type" value="Genomic_DNA"/>
</dbReference>
<dbReference type="SUPFAM" id="SSF117143">
    <property type="entry name" value="Flagellar hook protein flgE"/>
    <property type="match status" value="1"/>
</dbReference>
<evidence type="ECO:0000256" key="2">
    <source>
        <dbReference type="ARBA" id="ARBA00009677"/>
    </source>
</evidence>
<dbReference type="InterPro" id="IPR019776">
    <property type="entry name" value="Flagellar_basal_body_rod_CS"/>
</dbReference>
<evidence type="ECO:0000259" key="5">
    <source>
        <dbReference type="Pfam" id="PF00460"/>
    </source>
</evidence>
<comment type="function">
    <text evidence="4">A flexible structure which links the flagellar filament to the drive apparatus in the basal body.</text>
</comment>
<proteinExistence type="inferred from homology"/>
<dbReference type="InterPro" id="IPR053967">
    <property type="entry name" value="LlgE_F_G-like_D1"/>
</dbReference>
<evidence type="ECO:0000313" key="9">
    <source>
        <dbReference type="Proteomes" id="UP000030012"/>
    </source>
</evidence>
<dbReference type="GO" id="GO:0071978">
    <property type="term" value="P:bacterial-type flagellum-dependent swarming motility"/>
    <property type="evidence" value="ECO:0007669"/>
    <property type="project" value="TreeGrafter"/>
</dbReference>
<feature type="domain" description="Flagellar hook protein FlgE/F/G-like D1" evidence="7">
    <location>
        <begin position="132"/>
        <end position="192"/>
    </location>
</feature>
<protein>
    <recommendedName>
        <fullName evidence="4">Flagellar hook protein FlgE</fullName>
    </recommendedName>
</protein>
<keyword evidence="8" id="KW-0969">Cilium</keyword>
<dbReference type="InterPro" id="IPR010930">
    <property type="entry name" value="Flg_bb/hook_C_dom"/>
</dbReference>
<name>A0A0A0IA17_CLONO</name>
<dbReference type="OrthoDB" id="9804559at2"/>